<dbReference type="GO" id="GO:0046872">
    <property type="term" value="F:metal ion binding"/>
    <property type="evidence" value="ECO:0007669"/>
    <property type="project" value="UniProtKB-KW"/>
</dbReference>
<evidence type="ECO:0000256" key="3">
    <source>
        <dbReference type="ARBA" id="ARBA00022485"/>
    </source>
</evidence>
<accession>A0A6J7L9L4</accession>
<keyword evidence="9" id="KW-1015">Disulfide bond</keyword>
<dbReference type="GO" id="GO:0051539">
    <property type="term" value="F:4 iron, 4 sulfur cluster binding"/>
    <property type="evidence" value="ECO:0007669"/>
    <property type="project" value="UniProtKB-KW"/>
</dbReference>
<keyword evidence="4" id="KW-0479">Metal-binding</keyword>
<dbReference type="PROSITE" id="PS51674">
    <property type="entry name" value="4FE4S_WBL"/>
    <property type="match status" value="1"/>
</dbReference>
<evidence type="ECO:0000256" key="7">
    <source>
        <dbReference type="ARBA" id="ARBA00023015"/>
    </source>
</evidence>
<evidence type="ECO:0000256" key="1">
    <source>
        <dbReference type="ARBA" id="ARBA00001966"/>
    </source>
</evidence>
<evidence type="ECO:0000256" key="8">
    <source>
        <dbReference type="ARBA" id="ARBA00023125"/>
    </source>
</evidence>
<dbReference type="HAMAP" id="MF_01479">
    <property type="entry name" value="WhiB"/>
    <property type="match status" value="1"/>
</dbReference>
<comment type="cofactor">
    <cofactor evidence="1">
        <name>[4Fe-4S] cluster</name>
        <dbReference type="ChEBI" id="CHEBI:49883"/>
    </cofactor>
</comment>
<keyword evidence="10" id="KW-0804">Transcription</keyword>
<dbReference type="PANTHER" id="PTHR38839">
    <property type="entry name" value="TRANSCRIPTIONAL REGULATOR WHID-RELATED"/>
    <property type="match status" value="1"/>
</dbReference>
<keyword evidence="5" id="KW-0408">Iron</keyword>
<gene>
    <name evidence="12" type="ORF">UFOPK3879_00807</name>
</gene>
<dbReference type="GO" id="GO:0047134">
    <property type="term" value="F:protein-disulfide reductase [NAD(P)H] activity"/>
    <property type="evidence" value="ECO:0007669"/>
    <property type="project" value="TreeGrafter"/>
</dbReference>
<sequence length="103" mass="11444">MINLSILATSLALGSADYSWRNEALCRDTDPELFFPIGTTGQALLQISEAKNVCCECTVKRECLEFAIETNQDCGIWGGLSEDERRDVRRKMAAERRAARATA</sequence>
<dbReference type="GO" id="GO:0045892">
    <property type="term" value="P:negative regulation of DNA-templated transcription"/>
    <property type="evidence" value="ECO:0007669"/>
    <property type="project" value="TreeGrafter"/>
</dbReference>
<keyword evidence="6" id="KW-0411">Iron-sulfur</keyword>
<evidence type="ECO:0000259" key="11">
    <source>
        <dbReference type="PROSITE" id="PS51674"/>
    </source>
</evidence>
<name>A0A6J7L9L4_9ZZZZ</name>
<dbReference type="InterPro" id="IPR003482">
    <property type="entry name" value="Whib"/>
</dbReference>
<protein>
    <submittedName>
        <fullName evidence="12">Unannotated protein</fullName>
    </submittedName>
</protein>
<comment type="similarity">
    <text evidence="2">Belongs to the WhiB family.</text>
</comment>
<evidence type="ECO:0000256" key="6">
    <source>
        <dbReference type="ARBA" id="ARBA00023014"/>
    </source>
</evidence>
<dbReference type="GO" id="GO:0003677">
    <property type="term" value="F:DNA binding"/>
    <property type="evidence" value="ECO:0007669"/>
    <property type="project" value="UniProtKB-KW"/>
</dbReference>
<evidence type="ECO:0000256" key="5">
    <source>
        <dbReference type="ARBA" id="ARBA00023004"/>
    </source>
</evidence>
<evidence type="ECO:0000313" key="12">
    <source>
        <dbReference type="EMBL" id="CAB4963592.1"/>
    </source>
</evidence>
<feature type="domain" description="4Fe-4S Wbl-type" evidence="11">
    <location>
        <begin position="25"/>
        <end position="87"/>
    </location>
</feature>
<evidence type="ECO:0000256" key="2">
    <source>
        <dbReference type="ARBA" id="ARBA00006597"/>
    </source>
</evidence>
<proteinExistence type="inferred from homology"/>
<keyword evidence="3" id="KW-0004">4Fe-4S</keyword>
<keyword evidence="8" id="KW-0238">DNA-binding</keyword>
<dbReference type="EMBL" id="CAFBNR010000032">
    <property type="protein sequence ID" value="CAB4963592.1"/>
    <property type="molecule type" value="Genomic_DNA"/>
</dbReference>
<dbReference type="AlphaFoldDB" id="A0A6J7L9L4"/>
<evidence type="ECO:0000256" key="9">
    <source>
        <dbReference type="ARBA" id="ARBA00023157"/>
    </source>
</evidence>
<dbReference type="PANTHER" id="PTHR38839:SF6">
    <property type="entry name" value="TRANSCRIPTIONAL REGULATOR WHIB1"/>
    <property type="match status" value="1"/>
</dbReference>
<organism evidence="12">
    <name type="scientific">freshwater metagenome</name>
    <dbReference type="NCBI Taxonomy" id="449393"/>
    <lineage>
        <taxon>unclassified sequences</taxon>
        <taxon>metagenomes</taxon>
        <taxon>ecological metagenomes</taxon>
    </lineage>
</organism>
<evidence type="ECO:0000256" key="10">
    <source>
        <dbReference type="ARBA" id="ARBA00023163"/>
    </source>
</evidence>
<dbReference type="InterPro" id="IPR034768">
    <property type="entry name" value="4FE4S_WBL"/>
</dbReference>
<reference evidence="12" key="1">
    <citation type="submission" date="2020-05" db="EMBL/GenBank/DDBJ databases">
        <authorList>
            <person name="Chiriac C."/>
            <person name="Salcher M."/>
            <person name="Ghai R."/>
            <person name="Kavagutti S V."/>
        </authorList>
    </citation>
    <scope>NUCLEOTIDE SEQUENCE</scope>
</reference>
<keyword evidence="7" id="KW-0805">Transcription regulation</keyword>
<dbReference type="GO" id="GO:0045454">
    <property type="term" value="P:cell redox homeostasis"/>
    <property type="evidence" value="ECO:0007669"/>
    <property type="project" value="TreeGrafter"/>
</dbReference>
<evidence type="ECO:0000256" key="4">
    <source>
        <dbReference type="ARBA" id="ARBA00022723"/>
    </source>
</evidence>
<dbReference type="Pfam" id="PF02467">
    <property type="entry name" value="Whib"/>
    <property type="match status" value="1"/>
</dbReference>